<gene>
    <name evidence="2" type="ORF">WUBG_09078</name>
</gene>
<evidence type="ECO:0000313" key="3">
    <source>
        <dbReference type="Proteomes" id="UP000004810"/>
    </source>
</evidence>
<name>J9EXW4_WUCBA</name>
<accession>J9EXW4</accession>
<feature type="transmembrane region" description="Helical" evidence="1">
    <location>
        <begin position="51"/>
        <end position="74"/>
    </location>
</feature>
<keyword evidence="1" id="KW-1133">Transmembrane helix</keyword>
<dbReference type="AlphaFoldDB" id="J9EXW4"/>
<proteinExistence type="predicted"/>
<comment type="caution">
    <text evidence="2">The sequence shown here is derived from an EMBL/GenBank/DDBJ whole genome shotgun (WGS) entry which is preliminary data.</text>
</comment>
<dbReference type="Proteomes" id="UP000004810">
    <property type="component" value="Unassembled WGS sequence"/>
</dbReference>
<dbReference type="EMBL" id="ADBV01004905">
    <property type="protein sequence ID" value="EJW80014.1"/>
    <property type="molecule type" value="Genomic_DNA"/>
</dbReference>
<keyword evidence="1" id="KW-0812">Transmembrane</keyword>
<keyword evidence="1" id="KW-0472">Membrane</keyword>
<reference evidence="3" key="1">
    <citation type="submission" date="2012-08" db="EMBL/GenBank/DDBJ databases">
        <title>The Genome Sequence of Wuchereria bancrofti.</title>
        <authorList>
            <person name="Nutman T.B."/>
            <person name="Fink D.L."/>
            <person name="Russ C."/>
            <person name="Young S."/>
            <person name="Zeng Q."/>
            <person name="Koehrsen M."/>
            <person name="Alvarado L."/>
            <person name="Berlin A."/>
            <person name="Chapman S.B."/>
            <person name="Chen Z."/>
            <person name="Freedman E."/>
            <person name="Gellesch M."/>
            <person name="Goldberg J."/>
            <person name="Griggs A."/>
            <person name="Gujja S."/>
            <person name="Heilman E.R."/>
            <person name="Heiman D."/>
            <person name="Hepburn T."/>
            <person name="Howarth C."/>
            <person name="Jen D."/>
            <person name="Larson L."/>
            <person name="Lewis B."/>
            <person name="Mehta T."/>
            <person name="Park D."/>
            <person name="Pearson M."/>
            <person name="Roberts A."/>
            <person name="Saif S."/>
            <person name="Shea T."/>
            <person name="Shenoy N."/>
            <person name="Sisk P."/>
            <person name="Stolte C."/>
            <person name="Sykes S."/>
            <person name="Walk T."/>
            <person name="White J."/>
            <person name="Yandava C."/>
            <person name="Haas B."/>
            <person name="Henn M.R."/>
            <person name="Nusbaum C."/>
            <person name="Birren B."/>
        </authorList>
    </citation>
    <scope>NUCLEOTIDE SEQUENCE [LARGE SCALE GENOMIC DNA]</scope>
    <source>
        <strain evidence="3">NA</strain>
    </source>
</reference>
<evidence type="ECO:0000256" key="1">
    <source>
        <dbReference type="SAM" id="Phobius"/>
    </source>
</evidence>
<protein>
    <submittedName>
        <fullName evidence="2">Uncharacterized protein</fullName>
    </submittedName>
</protein>
<sequence>MGSSYEAIGPAENIALPPEEKKVENNVEQKAEKVADRKETHSGKCGWSVPAITLMCIFMPLMILSFFAAGAGFGKLWKSD</sequence>
<organism evidence="2 3">
    <name type="scientific">Wuchereria bancrofti</name>
    <dbReference type="NCBI Taxonomy" id="6293"/>
    <lineage>
        <taxon>Eukaryota</taxon>
        <taxon>Metazoa</taxon>
        <taxon>Ecdysozoa</taxon>
        <taxon>Nematoda</taxon>
        <taxon>Chromadorea</taxon>
        <taxon>Rhabditida</taxon>
        <taxon>Spirurina</taxon>
        <taxon>Spiruromorpha</taxon>
        <taxon>Filarioidea</taxon>
        <taxon>Onchocercidae</taxon>
        <taxon>Wuchereria</taxon>
    </lineage>
</organism>
<evidence type="ECO:0000313" key="2">
    <source>
        <dbReference type="EMBL" id="EJW80014.1"/>
    </source>
</evidence>